<gene>
    <name evidence="2" type="ORF">F3087_15270</name>
</gene>
<dbReference type="Proteomes" id="UP000323876">
    <property type="component" value="Unassembled WGS sequence"/>
</dbReference>
<evidence type="ECO:0000256" key="1">
    <source>
        <dbReference type="SAM" id="MobiDB-lite"/>
    </source>
</evidence>
<keyword evidence="3" id="KW-1185">Reference proteome</keyword>
<reference evidence="2 3" key="1">
    <citation type="submission" date="2019-09" db="EMBL/GenBank/DDBJ databases">
        <authorList>
            <person name="Wang X."/>
        </authorList>
    </citation>
    <scope>NUCLEOTIDE SEQUENCE [LARGE SCALE GENOMIC DNA]</scope>
    <source>
        <strain evidence="2 3">CICC 11023</strain>
    </source>
</reference>
<evidence type="ECO:0000313" key="2">
    <source>
        <dbReference type="EMBL" id="KAA8888386.1"/>
    </source>
</evidence>
<feature type="region of interest" description="Disordered" evidence="1">
    <location>
        <begin position="1"/>
        <end position="33"/>
    </location>
</feature>
<organism evidence="2 3">
    <name type="scientific">Nocardia colli</name>
    <dbReference type="NCBI Taxonomy" id="2545717"/>
    <lineage>
        <taxon>Bacteria</taxon>
        <taxon>Bacillati</taxon>
        <taxon>Actinomycetota</taxon>
        <taxon>Actinomycetes</taxon>
        <taxon>Mycobacteriales</taxon>
        <taxon>Nocardiaceae</taxon>
        <taxon>Nocardia</taxon>
    </lineage>
</organism>
<comment type="caution">
    <text evidence="2">The sequence shown here is derived from an EMBL/GenBank/DDBJ whole genome shotgun (WGS) entry which is preliminary data.</text>
</comment>
<sequence length="101" mass="10949">MNWPTAHRSAGEFVRGEPQPARQGRSATQDQQEQRFLQCVEYAADGDHEVDGAHHHDLFPGARQSLDASIQDLAPGIRKGNASSAAKSVRYIPTHSMIGAG</sequence>
<name>A0A5N0EHB3_9NOCA</name>
<protein>
    <submittedName>
        <fullName evidence="2">Uncharacterized protein</fullName>
    </submittedName>
</protein>
<accession>A0A5N0EHB3</accession>
<proteinExistence type="predicted"/>
<dbReference type="AlphaFoldDB" id="A0A5N0EHB3"/>
<dbReference type="RefSeq" id="WP_150402552.1">
    <property type="nucleotide sequence ID" value="NZ_VXLC01000004.1"/>
</dbReference>
<dbReference type="EMBL" id="VXLC01000004">
    <property type="protein sequence ID" value="KAA8888386.1"/>
    <property type="molecule type" value="Genomic_DNA"/>
</dbReference>
<evidence type="ECO:0000313" key="3">
    <source>
        <dbReference type="Proteomes" id="UP000323876"/>
    </source>
</evidence>